<keyword evidence="3" id="KW-0804">Transcription</keyword>
<reference evidence="5 6" key="1">
    <citation type="submission" date="2024-10" db="EMBL/GenBank/DDBJ databases">
        <title>The Natural Products Discovery Center: Release of the First 8490 Sequenced Strains for Exploring Actinobacteria Biosynthetic Diversity.</title>
        <authorList>
            <person name="Kalkreuter E."/>
            <person name="Kautsar S.A."/>
            <person name="Yang D."/>
            <person name="Bader C.D."/>
            <person name="Teijaro C.N."/>
            <person name="Fluegel L."/>
            <person name="Davis C.M."/>
            <person name="Simpson J.R."/>
            <person name="Lauterbach L."/>
            <person name="Steele A.D."/>
            <person name="Gui C."/>
            <person name="Meng S."/>
            <person name="Li G."/>
            <person name="Viehrig K."/>
            <person name="Ye F."/>
            <person name="Su P."/>
            <person name="Kiefer A.F."/>
            <person name="Nichols A."/>
            <person name="Cepeda A.J."/>
            <person name="Yan W."/>
            <person name="Fan B."/>
            <person name="Jiang Y."/>
            <person name="Adhikari A."/>
            <person name="Zheng C.-J."/>
            <person name="Schuster L."/>
            <person name="Cowan T.M."/>
            <person name="Smanski M.J."/>
            <person name="Chevrette M.G."/>
            <person name="De Carvalho L.P.S."/>
            <person name="Shen B."/>
        </authorList>
    </citation>
    <scope>NUCLEOTIDE SEQUENCE [LARGE SCALE GENOMIC DNA]</scope>
    <source>
        <strain evidence="5 6">NPDC019377</strain>
    </source>
</reference>
<comment type="caution">
    <text evidence="5">The sequence shown here is derived from an EMBL/GenBank/DDBJ whole genome shotgun (WGS) entry which is preliminary data.</text>
</comment>
<dbReference type="SMART" id="SM00895">
    <property type="entry name" value="FCD"/>
    <property type="match status" value="1"/>
</dbReference>
<dbReference type="InterPro" id="IPR036390">
    <property type="entry name" value="WH_DNA-bd_sf"/>
</dbReference>
<dbReference type="SUPFAM" id="SSF46785">
    <property type="entry name" value="Winged helix' DNA-binding domain"/>
    <property type="match status" value="2"/>
</dbReference>
<dbReference type="InterPro" id="IPR008920">
    <property type="entry name" value="TF_FadR/GntR_C"/>
</dbReference>
<dbReference type="Pfam" id="PF07729">
    <property type="entry name" value="FCD"/>
    <property type="match status" value="1"/>
</dbReference>
<gene>
    <name evidence="5" type="ORF">ACH49Z_02335</name>
</gene>
<proteinExistence type="predicted"/>
<dbReference type="Pfam" id="PF00392">
    <property type="entry name" value="GntR"/>
    <property type="match status" value="1"/>
</dbReference>
<evidence type="ECO:0000256" key="3">
    <source>
        <dbReference type="ARBA" id="ARBA00023163"/>
    </source>
</evidence>
<dbReference type="InterPro" id="IPR036388">
    <property type="entry name" value="WH-like_DNA-bd_sf"/>
</dbReference>
<dbReference type="Proteomes" id="UP001611494">
    <property type="component" value="Unassembled WGS sequence"/>
</dbReference>
<evidence type="ECO:0000256" key="2">
    <source>
        <dbReference type="ARBA" id="ARBA00023125"/>
    </source>
</evidence>
<dbReference type="EMBL" id="JBIRYL010000001">
    <property type="protein sequence ID" value="MFI2228675.1"/>
    <property type="molecule type" value="Genomic_DNA"/>
</dbReference>
<dbReference type="PANTHER" id="PTHR43537:SF24">
    <property type="entry name" value="GLUCONATE OPERON TRANSCRIPTIONAL REPRESSOR"/>
    <property type="match status" value="1"/>
</dbReference>
<dbReference type="RefSeq" id="WP_397059013.1">
    <property type="nucleotide sequence ID" value="NZ_JBIRYL010000001.1"/>
</dbReference>
<sequence>MALTATALVNQIAAQIVEYIRTKGHEPGTRLVERRLAEDLRVSRSPIRGALQLLQRDGVVGPAERGGFLVLKSGAELSSPPALHTEQGEEIYLRVAEDRLDGELPDRITENELARRYDLTRSELTELLRRMTKEGWIDRLPGYGWEFLPMLTSLQMYEDSYRFRLVIEPAAILETTFELDRAALEASRDAQQRLVDGDIWSVSNAELFDLNSHHHEVIIGCSRNAYFTDALQRIDRTRRLIEYRKSLQRDKAVIRCREHVQIANLLLDGDNARASSLMYRHLATVGAEKSAP</sequence>
<dbReference type="PROSITE" id="PS50949">
    <property type="entry name" value="HTH_GNTR"/>
    <property type="match status" value="1"/>
</dbReference>
<dbReference type="InterPro" id="IPR000524">
    <property type="entry name" value="Tscrpt_reg_HTH_GntR"/>
</dbReference>
<keyword evidence="6" id="KW-1185">Reference proteome</keyword>
<dbReference type="SUPFAM" id="SSF48008">
    <property type="entry name" value="GntR ligand-binding domain-like"/>
    <property type="match status" value="1"/>
</dbReference>
<evidence type="ECO:0000313" key="6">
    <source>
        <dbReference type="Proteomes" id="UP001611494"/>
    </source>
</evidence>
<organism evidence="5 6">
    <name type="scientific">Nocardia testacea</name>
    <dbReference type="NCBI Taxonomy" id="248551"/>
    <lineage>
        <taxon>Bacteria</taxon>
        <taxon>Bacillati</taxon>
        <taxon>Actinomycetota</taxon>
        <taxon>Actinomycetes</taxon>
        <taxon>Mycobacteriales</taxon>
        <taxon>Nocardiaceae</taxon>
        <taxon>Nocardia</taxon>
    </lineage>
</organism>
<name>A0ABW7VQ00_9NOCA</name>
<evidence type="ECO:0000256" key="1">
    <source>
        <dbReference type="ARBA" id="ARBA00023015"/>
    </source>
</evidence>
<keyword evidence="1" id="KW-0805">Transcription regulation</keyword>
<dbReference type="SMART" id="SM00345">
    <property type="entry name" value="HTH_GNTR"/>
    <property type="match status" value="2"/>
</dbReference>
<dbReference type="Gene3D" id="1.20.120.530">
    <property type="entry name" value="GntR ligand-binding domain-like"/>
    <property type="match status" value="1"/>
</dbReference>
<evidence type="ECO:0000313" key="5">
    <source>
        <dbReference type="EMBL" id="MFI2228675.1"/>
    </source>
</evidence>
<dbReference type="PANTHER" id="PTHR43537">
    <property type="entry name" value="TRANSCRIPTIONAL REGULATOR, GNTR FAMILY"/>
    <property type="match status" value="1"/>
</dbReference>
<dbReference type="Gene3D" id="1.10.10.10">
    <property type="entry name" value="Winged helix-like DNA-binding domain superfamily/Winged helix DNA-binding domain"/>
    <property type="match status" value="2"/>
</dbReference>
<accession>A0ABW7VQ00</accession>
<protein>
    <submittedName>
        <fullName evidence="5">GntR family transcriptional regulator</fullName>
    </submittedName>
</protein>
<feature type="domain" description="HTH gntR-type" evidence="4">
    <location>
        <begin position="6"/>
        <end position="73"/>
    </location>
</feature>
<evidence type="ECO:0000259" key="4">
    <source>
        <dbReference type="PROSITE" id="PS50949"/>
    </source>
</evidence>
<dbReference type="InterPro" id="IPR011711">
    <property type="entry name" value="GntR_C"/>
</dbReference>
<keyword evidence="2" id="KW-0238">DNA-binding</keyword>